<dbReference type="AlphaFoldDB" id="A0A0A9FIH0"/>
<feature type="region of interest" description="Disordered" evidence="1">
    <location>
        <begin position="45"/>
        <end position="118"/>
    </location>
</feature>
<protein>
    <submittedName>
        <fullName evidence="2">PDCT1</fullName>
    </submittedName>
</protein>
<reference evidence="2" key="1">
    <citation type="submission" date="2014-09" db="EMBL/GenBank/DDBJ databases">
        <authorList>
            <person name="Magalhaes I.L.F."/>
            <person name="Oliveira U."/>
            <person name="Santos F.R."/>
            <person name="Vidigal T.H.D.A."/>
            <person name="Brescovit A.D."/>
            <person name="Santos A.J."/>
        </authorList>
    </citation>
    <scope>NUCLEOTIDE SEQUENCE</scope>
    <source>
        <tissue evidence="2">Shoot tissue taken approximately 20 cm above the soil surface</tissue>
    </source>
</reference>
<reference evidence="2" key="2">
    <citation type="journal article" date="2015" name="Data Brief">
        <title>Shoot transcriptome of the giant reed, Arundo donax.</title>
        <authorList>
            <person name="Barrero R.A."/>
            <person name="Guerrero F.D."/>
            <person name="Moolhuijzen P."/>
            <person name="Goolsby J.A."/>
            <person name="Tidwell J."/>
            <person name="Bellgard S.E."/>
            <person name="Bellgard M.I."/>
        </authorList>
    </citation>
    <scope>NUCLEOTIDE SEQUENCE</scope>
    <source>
        <tissue evidence="2">Shoot tissue taken approximately 20 cm above the soil surface</tissue>
    </source>
</reference>
<sequence length="139" mass="14876">MRSPRPVLTNPRAKKKDMTMSQMTSLVKAEKAAVNGSVCVATAAVSPRKAQAPTGSGPSTSPAMVERKMERSCHARRLTSAGRGARNRTARPTAREMTSGTSFAPAAAGGAGPGSGLEIGVWEERRGGRRWRRGVWDRW</sequence>
<dbReference type="EMBL" id="GBRH01187960">
    <property type="protein sequence ID" value="JAE09936.1"/>
    <property type="molecule type" value="Transcribed_RNA"/>
</dbReference>
<feature type="region of interest" description="Disordered" evidence="1">
    <location>
        <begin position="1"/>
        <end position="20"/>
    </location>
</feature>
<name>A0A0A9FIH0_ARUDO</name>
<feature type="compositionally biased region" description="Polar residues" evidence="1">
    <location>
        <begin position="53"/>
        <end position="62"/>
    </location>
</feature>
<evidence type="ECO:0000256" key="1">
    <source>
        <dbReference type="SAM" id="MobiDB-lite"/>
    </source>
</evidence>
<accession>A0A0A9FIH0</accession>
<proteinExistence type="predicted"/>
<evidence type="ECO:0000313" key="2">
    <source>
        <dbReference type="EMBL" id="JAE09936.1"/>
    </source>
</evidence>
<organism evidence="2">
    <name type="scientific">Arundo donax</name>
    <name type="common">Giant reed</name>
    <name type="synonym">Donax arundinaceus</name>
    <dbReference type="NCBI Taxonomy" id="35708"/>
    <lineage>
        <taxon>Eukaryota</taxon>
        <taxon>Viridiplantae</taxon>
        <taxon>Streptophyta</taxon>
        <taxon>Embryophyta</taxon>
        <taxon>Tracheophyta</taxon>
        <taxon>Spermatophyta</taxon>
        <taxon>Magnoliopsida</taxon>
        <taxon>Liliopsida</taxon>
        <taxon>Poales</taxon>
        <taxon>Poaceae</taxon>
        <taxon>PACMAD clade</taxon>
        <taxon>Arundinoideae</taxon>
        <taxon>Arundineae</taxon>
        <taxon>Arundo</taxon>
    </lineage>
</organism>